<comment type="similarity">
    <text evidence="1">Belongs to the peptidase S1C family.</text>
</comment>
<evidence type="ECO:0000256" key="3">
    <source>
        <dbReference type="ARBA" id="ARBA00022801"/>
    </source>
</evidence>
<dbReference type="PROSITE" id="PS50106">
    <property type="entry name" value="PDZ"/>
    <property type="match status" value="1"/>
</dbReference>
<feature type="signal peptide" evidence="4">
    <location>
        <begin position="1"/>
        <end position="18"/>
    </location>
</feature>
<dbReference type="Pfam" id="PF13365">
    <property type="entry name" value="Trypsin_2"/>
    <property type="match status" value="1"/>
</dbReference>
<dbReference type="InterPro" id="IPR001478">
    <property type="entry name" value="PDZ"/>
</dbReference>
<dbReference type="InterPro" id="IPR001940">
    <property type="entry name" value="Peptidase_S1C"/>
</dbReference>
<dbReference type="Pfam" id="PF17820">
    <property type="entry name" value="PDZ_6"/>
    <property type="match status" value="1"/>
</dbReference>
<dbReference type="Gene3D" id="2.30.42.10">
    <property type="match status" value="1"/>
</dbReference>
<proteinExistence type="inferred from homology"/>
<dbReference type="SMART" id="SM00228">
    <property type="entry name" value="PDZ"/>
    <property type="match status" value="1"/>
</dbReference>
<evidence type="ECO:0000256" key="1">
    <source>
        <dbReference type="ARBA" id="ARBA00010541"/>
    </source>
</evidence>
<dbReference type="InterPro" id="IPR051201">
    <property type="entry name" value="Chloro_Bact_Ser_Proteases"/>
</dbReference>
<keyword evidence="3" id="KW-0378">Hydrolase</keyword>
<dbReference type="GO" id="GO:0004252">
    <property type="term" value="F:serine-type endopeptidase activity"/>
    <property type="evidence" value="ECO:0007669"/>
    <property type="project" value="InterPro"/>
</dbReference>
<dbReference type="GO" id="GO:0006508">
    <property type="term" value="P:proteolysis"/>
    <property type="evidence" value="ECO:0007669"/>
    <property type="project" value="UniProtKB-KW"/>
</dbReference>
<dbReference type="InterPro" id="IPR036034">
    <property type="entry name" value="PDZ_sf"/>
</dbReference>
<protein>
    <submittedName>
        <fullName evidence="6">Serine protease HhoB</fullName>
    </submittedName>
</protein>
<evidence type="ECO:0000256" key="2">
    <source>
        <dbReference type="ARBA" id="ARBA00022670"/>
    </source>
</evidence>
<dbReference type="AlphaFoldDB" id="A0A518AMV0"/>
<dbReference type="InterPro" id="IPR009003">
    <property type="entry name" value="Peptidase_S1_PA"/>
</dbReference>
<dbReference type="Gene3D" id="2.40.10.10">
    <property type="entry name" value="Trypsin-like serine proteases"/>
    <property type="match status" value="2"/>
</dbReference>
<evidence type="ECO:0000313" key="6">
    <source>
        <dbReference type="EMBL" id="QDU56055.1"/>
    </source>
</evidence>
<dbReference type="OrthoDB" id="264239at2"/>
<dbReference type="PANTHER" id="PTHR43343:SF3">
    <property type="entry name" value="PROTEASE DO-LIKE 8, CHLOROPLASTIC"/>
    <property type="match status" value="1"/>
</dbReference>
<dbReference type="KEGG" id="amuc:Pan181_22580"/>
<evidence type="ECO:0000259" key="5">
    <source>
        <dbReference type="PROSITE" id="PS50106"/>
    </source>
</evidence>
<dbReference type="SUPFAM" id="SSF50494">
    <property type="entry name" value="Trypsin-like serine proteases"/>
    <property type="match status" value="1"/>
</dbReference>
<reference evidence="6 7" key="1">
    <citation type="submission" date="2019-02" db="EMBL/GenBank/DDBJ databases">
        <title>Deep-cultivation of Planctomycetes and their phenomic and genomic characterization uncovers novel biology.</title>
        <authorList>
            <person name="Wiegand S."/>
            <person name="Jogler M."/>
            <person name="Boedeker C."/>
            <person name="Pinto D."/>
            <person name="Vollmers J."/>
            <person name="Rivas-Marin E."/>
            <person name="Kohn T."/>
            <person name="Peeters S.H."/>
            <person name="Heuer A."/>
            <person name="Rast P."/>
            <person name="Oberbeckmann S."/>
            <person name="Bunk B."/>
            <person name="Jeske O."/>
            <person name="Meyerdierks A."/>
            <person name="Storesund J.E."/>
            <person name="Kallscheuer N."/>
            <person name="Luecker S."/>
            <person name="Lage O.M."/>
            <person name="Pohl T."/>
            <person name="Merkel B.J."/>
            <person name="Hornburger P."/>
            <person name="Mueller R.-W."/>
            <person name="Bruemmer F."/>
            <person name="Labrenz M."/>
            <person name="Spormann A.M."/>
            <person name="Op den Camp H."/>
            <person name="Overmann J."/>
            <person name="Amann R."/>
            <person name="Jetten M.S.M."/>
            <person name="Mascher T."/>
            <person name="Medema M.H."/>
            <person name="Devos D.P."/>
            <person name="Kaster A.-K."/>
            <person name="Ovreas L."/>
            <person name="Rohde M."/>
            <person name="Galperin M.Y."/>
            <person name="Jogler C."/>
        </authorList>
    </citation>
    <scope>NUCLEOTIDE SEQUENCE [LARGE SCALE GENOMIC DNA]</scope>
    <source>
        <strain evidence="6 7">Pan181</strain>
    </source>
</reference>
<dbReference type="InterPro" id="IPR041489">
    <property type="entry name" value="PDZ_6"/>
</dbReference>
<name>A0A518AMV0_9BACT</name>
<sequence length="342" mass="36424" precursor="true">MNKFLLLLLVMVSSPLLAQSPDRPTTFAEVNRYAQQRSVKIYGAGGLQQLEAYQSGAIVSAEGHVVTVASVVLDQDSATVVLATGERLEGTVVGVDPMMDVAVLKLESDEQELPYFDLAARPLPYEGMRVLAYSNLYNVATGDEPVSVLHGVLSVIAPLEARRGAFASRYRGDVYIVDAATNNPGAPGGMLLDASGQPLGMIGKELKSELTGAWLNYALPWELVSDSVERILNGELGQSIADDLEPLENAATLSLLGFHLVPNVVPRTPPYVDTIVPESPAAVAGLAPDDLVISIAGMRTGTRDDVEQALQQVPNNQPVRITLLRGNMLLDVELVLTTGGTP</sequence>
<gene>
    <name evidence="6" type="primary">hhoB_3</name>
    <name evidence="6" type="ORF">Pan181_22580</name>
</gene>
<dbReference type="PRINTS" id="PR00834">
    <property type="entry name" value="PROTEASES2C"/>
</dbReference>
<keyword evidence="7" id="KW-1185">Reference proteome</keyword>
<organism evidence="6 7">
    <name type="scientific">Aeoliella mucimassa</name>
    <dbReference type="NCBI Taxonomy" id="2527972"/>
    <lineage>
        <taxon>Bacteria</taxon>
        <taxon>Pseudomonadati</taxon>
        <taxon>Planctomycetota</taxon>
        <taxon>Planctomycetia</taxon>
        <taxon>Pirellulales</taxon>
        <taxon>Lacipirellulaceae</taxon>
        <taxon>Aeoliella</taxon>
    </lineage>
</organism>
<dbReference type="InterPro" id="IPR043504">
    <property type="entry name" value="Peptidase_S1_PA_chymotrypsin"/>
</dbReference>
<feature type="chain" id="PRO_5021813298" evidence="4">
    <location>
        <begin position="19"/>
        <end position="342"/>
    </location>
</feature>
<dbReference type="Proteomes" id="UP000315750">
    <property type="component" value="Chromosome"/>
</dbReference>
<keyword evidence="2 6" id="KW-0645">Protease</keyword>
<dbReference type="EMBL" id="CP036278">
    <property type="protein sequence ID" value="QDU56055.1"/>
    <property type="molecule type" value="Genomic_DNA"/>
</dbReference>
<feature type="domain" description="PDZ" evidence="5">
    <location>
        <begin position="244"/>
        <end position="325"/>
    </location>
</feature>
<evidence type="ECO:0000256" key="4">
    <source>
        <dbReference type="SAM" id="SignalP"/>
    </source>
</evidence>
<dbReference type="RefSeq" id="WP_145246816.1">
    <property type="nucleotide sequence ID" value="NZ_CP036278.1"/>
</dbReference>
<keyword evidence="4" id="KW-0732">Signal</keyword>
<dbReference type="SUPFAM" id="SSF50156">
    <property type="entry name" value="PDZ domain-like"/>
    <property type="match status" value="1"/>
</dbReference>
<dbReference type="PANTHER" id="PTHR43343">
    <property type="entry name" value="PEPTIDASE S12"/>
    <property type="match status" value="1"/>
</dbReference>
<evidence type="ECO:0000313" key="7">
    <source>
        <dbReference type="Proteomes" id="UP000315750"/>
    </source>
</evidence>
<accession>A0A518AMV0</accession>